<proteinExistence type="predicted"/>
<dbReference type="Pfam" id="PF04307">
    <property type="entry name" value="YdjM"/>
    <property type="match status" value="1"/>
</dbReference>
<dbReference type="InterPro" id="IPR007404">
    <property type="entry name" value="YdjM-like"/>
</dbReference>
<sequence>MDTASHVLFGCTIAGLAYVDPQVSHNPILAQAVLFSTVIGSNLPDVDSLVRLKGYSSYIRHHRGITHSIPALLICPLLVTWLASMIYHLTEFWYVLYGWTFLSVVFHVFLDMLNTYGVQCYYPFTKKWIHYDILAIFEPFLFFLHTAGLIGWIFYHLTPNLVFLCVYLGTIGYIGIRTLQHNRLARNLQEYFEEPGICHVLPTFHWFRWQYVFESDSHFKTGTIYFRTITHETNYPIEDTNPVIQATLRIDGVRAFLGFAQMIHVTCKEHQDGYEVCWSDVRFWYNRKLPFGVDVRLDKNLNVLHHSFGWRKKAWDPPFV</sequence>
<reference evidence="2" key="1">
    <citation type="submission" date="2021-12" db="EMBL/GenBank/DDBJ databases">
        <title>Alicyclobacillaceae gen. nov., sp. nov., isolated from chalcocite enrichment system.</title>
        <authorList>
            <person name="Jiang Z."/>
        </authorList>
    </citation>
    <scope>NUCLEOTIDE SEQUENCE</scope>
    <source>
        <strain evidence="2">MYW30-H2</strain>
    </source>
</reference>
<evidence type="ECO:0000313" key="3">
    <source>
        <dbReference type="Proteomes" id="UP000830167"/>
    </source>
</evidence>
<name>A0ABY4CFA8_9BACL</name>
<accession>A0ABY4CFA8</accession>
<feature type="transmembrane region" description="Helical" evidence="1">
    <location>
        <begin position="133"/>
        <end position="155"/>
    </location>
</feature>
<keyword evidence="1" id="KW-1133">Transmembrane helix</keyword>
<gene>
    <name evidence="2" type="ORF">LSG31_14065</name>
</gene>
<keyword evidence="1" id="KW-0812">Transmembrane</keyword>
<feature type="transmembrane region" description="Helical" evidence="1">
    <location>
        <begin position="93"/>
        <end position="113"/>
    </location>
</feature>
<feature type="transmembrane region" description="Helical" evidence="1">
    <location>
        <begin position="161"/>
        <end position="179"/>
    </location>
</feature>
<keyword evidence="1" id="KW-0472">Membrane</keyword>
<keyword evidence="2" id="KW-0378">Hydrolase</keyword>
<dbReference type="PANTHER" id="PTHR40031:SF1">
    <property type="entry name" value="MEMBRANE-BOUND METAL-DEPENDENT HYDROLASE"/>
    <property type="match status" value="1"/>
</dbReference>
<feature type="transmembrane region" description="Helical" evidence="1">
    <location>
        <begin position="69"/>
        <end position="87"/>
    </location>
</feature>
<dbReference type="Proteomes" id="UP000830167">
    <property type="component" value="Chromosome"/>
</dbReference>
<keyword evidence="3" id="KW-1185">Reference proteome</keyword>
<dbReference type="RefSeq" id="WP_347435731.1">
    <property type="nucleotide sequence ID" value="NZ_CP089291.1"/>
</dbReference>
<dbReference type="EMBL" id="CP089291">
    <property type="protein sequence ID" value="UOF89049.1"/>
    <property type="molecule type" value="Genomic_DNA"/>
</dbReference>
<dbReference type="PANTHER" id="PTHR40031">
    <property type="entry name" value="HYPOTHETICAL MEMBRANE SPANNING PROTEIN"/>
    <property type="match status" value="1"/>
</dbReference>
<evidence type="ECO:0000313" key="2">
    <source>
        <dbReference type="EMBL" id="UOF89049.1"/>
    </source>
</evidence>
<dbReference type="GO" id="GO:0016787">
    <property type="term" value="F:hydrolase activity"/>
    <property type="evidence" value="ECO:0007669"/>
    <property type="project" value="UniProtKB-KW"/>
</dbReference>
<evidence type="ECO:0000256" key="1">
    <source>
        <dbReference type="SAM" id="Phobius"/>
    </source>
</evidence>
<protein>
    <submittedName>
        <fullName evidence="2">Metal-dependent hydrolase</fullName>
    </submittedName>
</protein>
<dbReference type="InterPro" id="IPR053170">
    <property type="entry name" value="Transcription_regulator"/>
</dbReference>
<organism evidence="2 3">
    <name type="scientific">Fodinisporobacter ferrooxydans</name>
    <dbReference type="NCBI Taxonomy" id="2901836"/>
    <lineage>
        <taxon>Bacteria</taxon>
        <taxon>Bacillati</taxon>
        <taxon>Bacillota</taxon>
        <taxon>Bacilli</taxon>
        <taxon>Bacillales</taxon>
        <taxon>Alicyclobacillaceae</taxon>
        <taxon>Fodinisporobacter</taxon>
    </lineage>
</organism>